<name>A0A2T7F598_9POAL</name>
<dbReference type="STRING" id="1504633.A0A2T7F598"/>
<evidence type="ECO:0000256" key="3">
    <source>
        <dbReference type="SAM" id="SignalP"/>
    </source>
</evidence>
<evidence type="ECO:0000313" key="5">
    <source>
        <dbReference type="EMBL" id="PUZ75249.1"/>
    </source>
</evidence>
<reference evidence="5 6" key="1">
    <citation type="submission" date="2018-04" db="EMBL/GenBank/DDBJ databases">
        <title>WGS assembly of Panicum hallii var. hallii HAL2.</title>
        <authorList>
            <person name="Lovell J."/>
            <person name="Jenkins J."/>
            <person name="Lowry D."/>
            <person name="Mamidi S."/>
            <person name="Sreedasyam A."/>
            <person name="Weng X."/>
            <person name="Barry K."/>
            <person name="Bonette J."/>
            <person name="Campitelli B."/>
            <person name="Daum C."/>
            <person name="Gordon S."/>
            <person name="Gould B."/>
            <person name="Lipzen A."/>
            <person name="MacQueen A."/>
            <person name="Palacio-Mejia J."/>
            <person name="Plott C."/>
            <person name="Shakirov E."/>
            <person name="Shu S."/>
            <person name="Yoshinaga Y."/>
            <person name="Zane M."/>
            <person name="Rokhsar D."/>
            <person name="Grimwood J."/>
            <person name="Schmutz J."/>
            <person name="Juenger T."/>
        </authorList>
    </citation>
    <scope>NUCLEOTIDE SEQUENCE [LARGE SCALE GENOMIC DNA]</scope>
    <source>
        <strain evidence="6">cv. HAL2</strain>
    </source>
</reference>
<evidence type="ECO:0000259" key="4">
    <source>
        <dbReference type="SMART" id="SM00505"/>
    </source>
</evidence>
<sequence>MALSRRMAAPVVFVVLLLVATGTCAAETVTARVVADETHCLSQSHTFKGMCFSSENCASVCKSENFPSGECKMHGATRKCFCKVVC</sequence>
<evidence type="ECO:0000256" key="1">
    <source>
        <dbReference type="ARBA" id="ARBA00022729"/>
    </source>
</evidence>
<dbReference type="Pfam" id="PF00304">
    <property type="entry name" value="Gamma-thionin"/>
    <property type="match status" value="1"/>
</dbReference>
<dbReference type="EMBL" id="CM009749">
    <property type="protein sequence ID" value="PUZ75249.1"/>
    <property type="molecule type" value="Genomic_DNA"/>
</dbReference>
<feature type="domain" description="Knottins-like" evidence="4">
    <location>
        <begin position="39"/>
        <end position="86"/>
    </location>
</feature>
<gene>
    <name evidence="5" type="ORF">GQ55_1G139900</name>
</gene>
<dbReference type="InterPro" id="IPR036574">
    <property type="entry name" value="Scorpion_toxin-like_sf"/>
</dbReference>
<keyword evidence="2" id="KW-1015">Disulfide bond</keyword>
<evidence type="ECO:0000313" key="6">
    <source>
        <dbReference type="Proteomes" id="UP000244336"/>
    </source>
</evidence>
<dbReference type="CDD" id="cd00107">
    <property type="entry name" value="Knot1"/>
    <property type="match status" value="1"/>
</dbReference>
<keyword evidence="1 3" id="KW-0732">Signal</keyword>
<proteinExistence type="predicted"/>
<dbReference type="Gene3D" id="3.30.30.10">
    <property type="entry name" value="Knottin, scorpion toxin-like"/>
    <property type="match status" value="1"/>
</dbReference>
<dbReference type="GO" id="GO:0006952">
    <property type="term" value="P:defense response"/>
    <property type="evidence" value="ECO:0007669"/>
    <property type="project" value="InterPro"/>
</dbReference>
<protein>
    <recommendedName>
        <fullName evidence="4">Knottins-like domain-containing protein</fullName>
    </recommendedName>
</protein>
<dbReference type="Proteomes" id="UP000244336">
    <property type="component" value="Chromosome 1"/>
</dbReference>
<dbReference type="InterPro" id="IPR003614">
    <property type="entry name" value="Knottins"/>
</dbReference>
<dbReference type="Gramene" id="PUZ75249">
    <property type="protein sequence ID" value="PUZ75249"/>
    <property type="gene ID" value="GQ55_1G139900"/>
</dbReference>
<dbReference type="SUPFAM" id="SSF57095">
    <property type="entry name" value="Scorpion toxin-like"/>
    <property type="match status" value="1"/>
</dbReference>
<dbReference type="OrthoDB" id="1480833at2759"/>
<dbReference type="PANTHER" id="PTHR33147">
    <property type="entry name" value="DEFENSIN-LIKE PROTEIN 1"/>
    <property type="match status" value="1"/>
</dbReference>
<dbReference type="SMART" id="SM00505">
    <property type="entry name" value="Knot1"/>
    <property type="match status" value="1"/>
</dbReference>
<keyword evidence="6" id="KW-1185">Reference proteome</keyword>
<feature type="signal peptide" evidence="3">
    <location>
        <begin position="1"/>
        <end position="25"/>
    </location>
</feature>
<feature type="chain" id="PRO_5015587902" description="Knottins-like domain-containing protein" evidence="3">
    <location>
        <begin position="26"/>
        <end position="86"/>
    </location>
</feature>
<organism evidence="5 6">
    <name type="scientific">Panicum hallii var. hallii</name>
    <dbReference type="NCBI Taxonomy" id="1504633"/>
    <lineage>
        <taxon>Eukaryota</taxon>
        <taxon>Viridiplantae</taxon>
        <taxon>Streptophyta</taxon>
        <taxon>Embryophyta</taxon>
        <taxon>Tracheophyta</taxon>
        <taxon>Spermatophyta</taxon>
        <taxon>Magnoliopsida</taxon>
        <taxon>Liliopsida</taxon>
        <taxon>Poales</taxon>
        <taxon>Poaceae</taxon>
        <taxon>PACMAD clade</taxon>
        <taxon>Panicoideae</taxon>
        <taxon>Panicodae</taxon>
        <taxon>Paniceae</taxon>
        <taxon>Panicinae</taxon>
        <taxon>Panicum</taxon>
        <taxon>Panicum sect. Panicum</taxon>
    </lineage>
</organism>
<dbReference type="InterPro" id="IPR008176">
    <property type="entry name" value="Defensin_plant"/>
</dbReference>
<dbReference type="PRINTS" id="PR00288">
    <property type="entry name" value="PUROTHIONIN"/>
</dbReference>
<dbReference type="AlphaFoldDB" id="A0A2T7F598"/>
<evidence type="ECO:0000256" key="2">
    <source>
        <dbReference type="ARBA" id="ARBA00023157"/>
    </source>
</evidence>
<dbReference type="PANTHER" id="PTHR33147:SF8">
    <property type="entry name" value="DEFENSIN-LIKE PROTEIN CAL1"/>
    <property type="match status" value="1"/>
</dbReference>
<accession>A0A2T7F598</accession>